<dbReference type="InterPro" id="IPR015914">
    <property type="entry name" value="PAPs_N"/>
</dbReference>
<gene>
    <name evidence="5" type="ORF">IAB99_06990</name>
</gene>
<dbReference type="Proteomes" id="UP000823660">
    <property type="component" value="Unassembled WGS sequence"/>
</dbReference>
<evidence type="ECO:0000259" key="4">
    <source>
        <dbReference type="Pfam" id="PF16656"/>
    </source>
</evidence>
<dbReference type="GO" id="GO:0003993">
    <property type="term" value="F:acid phosphatase activity"/>
    <property type="evidence" value="ECO:0007669"/>
    <property type="project" value="InterPro"/>
</dbReference>
<dbReference type="PANTHER" id="PTHR22953">
    <property type="entry name" value="ACID PHOSPHATASE RELATED"/>
    <property type="match status" value="1"/>
</dbReference>
<dbReference type="InterPro" id="IPR029052">
    <property type="entry name" value="Metallo-depent_PP-like"/>
</dbReference>
<feature type="chain" id="PRO_5039733375" evidence="2">
    <location>
        <begin position="23"/>
        <end position="389"/>
    </location>
</feature>
<reference evidence="5" key="1">
    <citation type="submission" date="2020-10" db="EMBL/GenBank/DDBJ databases">
        <authorList>
            <person name="Gilroy R."/>
        </authorList>
    </citation>
    <scope>NUCLEOTIDE SEQUENCE</scope>
    <source>
        <strain evidence="5">B1-15692</strain>
    </source>
</reference>
<reference evidence="5" key="2">
    <citation type="journal article" date="2021" name="PeerJ">
        <title>Extensive microbial diversity within the chicken gut microbiome revealed by metagenomics and culture.</title>
        <authorList>
            <person name="Gilroy R."/>
            <person name="Ravi A."/>
            <person name="Getino M."/>
            <person name="Pursley I."/>
            <person name="Horton D.L."/>
            <person name="Alikhan N.F."/>
            <person name="Baker D."/>
            <person name="Gharbi K."/>
            <person name="Hall N."/>
            <person name="Watson M."/>
            <person name="Adriaenssens E.M."/>
            <person name="Foster-Nyarko E."/>
            <person name="Jarju S."/>
            <person name="Secka A."/>
            <person name="Antonio M."/>
            <person name="Oren A."/>
            <person name="Chaudhuri R.R."/>
            <person name="La Ragione R."/>
            <person name="Hildebrand F."/>
            <person name="Pallen M.J."/>
        </authorList>
    </citation>
    <scope>NUCLEOTIDE SEQUENCE</scope>
    <source>
        <strain evidence="5">B1-15692</strain>
    </source>
</reference>
<accession>A0A9D9NBD7</accession>
<dbReference type="Gene3D" id="3.60.21.10">
    <property type="match status" value="1"/>
</dbReference>
<dbReference type="EMBL" id="JADIMH010000039">
    <property type="protein sequence ID" value="MBO8467492.1"/>
    <property type="molecule type" value="Genomic_DNA"/>
</dbReference>
<dbReference type="SUPFAM" id="SSF56300">
    <property type="entry name" value="Metallo-dependent phosphatases"/>
    <property type="match status" value="1"/>
</dbReference>
<feature type="domain" description="Calcineurin-like phosphoesterase" evidence="3">
    <location>
        <begin position="146"/>
        <end position="336"/>
    </location>
</feature>
<dbReference type="Pfam" id="PF00149">
    <property type="entry name" value="Metallophos"/>
    <property type="match status" value="1"/>
</dbReference>
<dbReference type="PANTHER" id="PTHR22953:SF153">
    <property type="entry name" value="PURPLE ACID PHOSPHATASE"/>
    <property type="match status" value="1"/>
</dbReference>
<evidence type="ECO:0000313" key="5">
    <source>
        <dbReference type="EMBL" id="MBO8467492.1"/>
    </source>
</evidence>
<dbReference type="Gene3D" id="2.60.40.380">
    <property type="entry name" value="Purple acid phosphatase-like, N-terminal"/>
    <property type="match status" value="1"/>
</dbReference>
<name>A0A9D9NBD7_9BACT</name>
<dbReference type="GO" id="GO:0046872">
    <property type="term" value="F:metal ion binding"/>
    <property type="evidence" value="ECO:0007669"/>
    <property type="project" value="InterPro"/>
</dbReference>
<dbReference type="InterPro" id="IPR004843">
    <property type="entry name" value="Calcineurin-like_PHP"/>
</dbReference>
<feature type="signal peptide" evidence="2">
    <location>
        <begin position="1"/>
        <end position="22"/>
    </location>
</feature>
<dbReference type="Pfam" id="PF16656">
    <property type="entry name" value="Pur_ac_phosph_N"/>
    <property type="match status" value="1"/>
</dbReference>
<dbReference type="AlphaFoldDB" id="A0A9D9NBD7"/>
<comment type="caution">
    <text evidence="5">The sequence shown here is derived from an EMBL/GenBank/DDBJ whole genome shotgun (WGS) entry which is preliminary data.</text>
</comment>
<proteinExistence type="predicted"/>
<organism evidence="5 6">
    <name type="scientific">Candidatus Cryptobacteroides faecipullorum</name>
    <dbReference type="NCBI Taxonomy" id="2840764"/>
    <lineage>
        <taxon>Bacteria</taxon>
        <taxon>Pseudomonadati</taxon>
        <taxon>Bacteroidota</taxon>
        <taxon>Bacteroidia</taxon>
        <taxon>Bacteroidales</taxon>
        <taxon>Candidatus Cryptobacteroides</taxon>
    </lineage>
</organism>
<evidence type="ECO:0000256" key="1">
    <source>
        <dbReference type="ARBA" id="ARBA00022729"/>
    </source>
</evidence>
<dbReference type="InterPro" id="IPR008963">
    <property type="entry name" value="Purple_acid_Pase-like_N"/>
</dbReference>
<sequence>MRKCIVFFLTAALLLVSHGAGAKGFDIVYGPWIQNVTETEFTVMWTTEGKSLSWVEVAPDDGTPFEAAQRPRYYQTMAGKRFTGTFHTVRIAGLEPGKSYRYRILGKEVVDDSDPYGSIYGKEATLRLIGTVKTLDHAADTCRFSMVNDIHDDASKYISLVGPVKGRPVDFLLLNGDIVSYATSIDTVIRHTFGPVSDIIKDVPVVFARGNHEGRGADSYRISGLFKTPTGEFYYIFRQGPVAFVVLDGGEDKPDSSVEYSGLADYDSYRQTELEWLREAVKDPLFAEAPVKVAVCHIPLIDNTSSWYSQAWLARNFTPVLNEAGVDLMLSGHLHRHVYVEAGECGNGFPIVVNDNKSRLDFRAVAGQILIDIYDMSGTKVKSYTFDIE</sequence>
<evidence type="ECO:0000259" key="3">
    <source>
        <dbReference type="Pfam" id="PF00149"/>
    </source>
</evidence>
<keyword evidence="1 2" id="KW-0732">Signal</keyword>
<dbReference type="SUPFAM" id="SSF49363">
    <property type="entry name" value="Purple acid phosphatase, N-terminal domain"/>
    <property type="match status" value="1"/>
</dbReference>
<feature type="domain" description="Purple acid phosphatase N-terminal" evidence="4">
    <location>
        <begin position="34"/>
        <end position="108"/>
    </location>
</feature>
<evidence type="ECO:0000313" key="6">
    <source>
        <dbReference type="Proteomes" id="UP000823660"/>
    </source>
</evidence>
<evidence type="ECO:0000256" key="2">
    <source>
        <dbReference type="SAM" id="SignalP"/>
    </source>
</evidence>
<protein>
    <submittedName>
        <fullName evidence="5">Metallophosphoesterase</fullName>
    </submittedName>
</protein>
<dbReference type="InterPro" id="IPR039331">
    <property type="entry name" value="PAPs-like"/>
</dbReference>